<evidence type="ECO:0008006" key="3">
    <source>
        <dbReference type="Google" id="ProtNLM"/>
    </source>
</evidence>
<dbReference type="RefSeq" id="WP_076369079.1">
    <property type="nucleotide sequence ID" value="NZ_FTMX01000005.1"/>
</dbReference>
<protein>
    <recommendedName>
        <fullName evidence="3">Cytoplasmic protein</fullName>
    </recommendedName>
</protein>
<dbReference type="Proteomes" id="UP000185829">
    <property type="component" value="Unassembled WGS sequence"/>
</dbReference>
<comment type="caution">
    <text evidence="1">The sequence shown here is derived from an EMBL/GenBank/DDBJ whole genome shotgun (WGS) entry which is preliminary data.</text>
</comment>
<gene>
    <name evidence="1" type="ORF">SAMN05878482_1054</name>
</gene>
<dbReference type="AlphaFoldDB" id="A0A9X8WLG0"/>
<accession>A0A9X8WLG0</accession>
<reference evidence="1 2" key="1">
    <citation type="submission" date="2017-01" db="EMBL/GenBank/DDBJ databases">
        <authorList>
            <person name="Varghese N."/>
            <person name="Submissions S."/>
        </authorList>
    </citation>
    <scope>NUCLEOTIDE SEQUENCE [LARGE SCALE GENOMIC DNA]</scope>
    <source>
        <strain evidence="1 2">RUG2-6</strain>
    </source>
</reference>
<organism evidence="1 2">
    <name type="scientific">Peribacillus simplex</name>
    <dbReference type="NCBI Taxonomy" id="1478"/>
    <lineage>
        <taxon>Bacteria</taxon>
        <taxon>Bacillati</taxon>
        <taxon>Bacillota</taxon>
        <taxon>Bacilli</taxon>
        <taxon>Bacillales</taxon>
        <taxon>Bacillaceae</taxon>
        <taxon>Peribacillus</taxon>
    </lineage>
</organism>
<sequence>MNYGIYNHFVEEVIQFSKNFQGKLSNNISDKIVFINDIKTAEHLAYDEIFGEDEYNWKDIRELEMSEVWGSYYAMPEDEKPEGLEALLEIISKNVRESPFEYNLFYNDVVADLTNCAINRAINGKNSSFFEELFDIYQFGAFPCGWNGDYPDGKIVAYKLKK</sequence>
<evidence type="ECO:0000313" key="2">
    <source>
        <dbReference type="Proteomes" id="UP000185829"/>
    </source>
</evidence>
<proteinExistence type="predicted"/>
<evidence type="ECO:0000313" key="1">
    <source>
        <dbReference type="EMBL" id="SIR67925.1"/>
    </source>
</evidence>
<name>A0A9X8WLG0_9BACI</name>
<dbReference type="EMBL" id="FTMX01000005">
    <property type="protein sequence ID" value="SIR67925.1"/>
    <property type="molecule type" value="Genomic_DNA"/>
</dbReference>